<feature type="compositionally biased region" description="Polar residues" evidence="2">
    <location>
        <begin position="727"/>
        <end position="745"/>
    </location>
</feature>
<feature type="compositionally biased region" description="Polar residues" evidence="2">
    <location>
        <begin position="848"/>
        <end position="866"/>
    </location>
</feature>
<feature type="compositionally biased region" description="Low complexity" evidence="2">
    <location>
        <begin position="418"/>
        <end position="432"/>
    </location>
</feature>
<feature type="region of interest" description="Disordered" evidence="2">
    <location>
        <begin position="1526"/>
        <end position="1557"/>
    </location>
</feature>
<feature type="compositionally biased region" description="Low complexity" evidence="2">
    <location>
        <begin position="1493"/>
        <end position="1502"/>
    </location>
</feature>
<feature type="compositionally biased region" description="Basic residues" evidence="2">
    <location>
        <begin position="1533"/>
        <end position="1547"/>
    </location>
</feature>
<accession>A0A1J1INA4</accession>
<proteinExistence type="predicted"/>
<feature type="compositionally biased region" description="Basic and acidic residues" evidence="2">
    <location>
        <begin position="1460"/>
        <end position="1476"/>
    </location>
</feature>
<gene>
    <name evidence="3" type="primary">putative AAEL003348-PC</name>
    <name evidence="3" type="ORF">CLUMA_CG014241</name>
</gene>
<feature type="region of interest" description="Disordered" evidence="2">
    <location>
        <begin position="153"/>
        <end position="178"/>
    </location>
</feature>
<dbReference type="Proteomes" id="UP000183832">
    <property type="component" value="Unassembled WGS sequence"/>
</dbReference>
<sequence>MEVVALNGSNNSAPFKREVHEWQHIDAKTGALLSGRLEADRYVNGNTNKYGKSVSQNIRTSDGVHSQHKQMNILQTITSNGNALQVIQAQTVRKSSSNRAITSTTYSSQFSSNFSNGHGSFSPGHHVNSDLLSINPRPLLHHETAPRLKALLSSSSSTSPSHLMALGSSSASTDNTSHRKNHLFHHANNDMNQNFVGIEQSRQQQLNEMLYGSNKESFNLRGRSASIEDLTNIDESSFDGDVEPCEWKRVSKIRRSLQFPKTSETRRFYTRPPDLPENSVNVLKIKQDIENIENSRRLNTAMKNNHVDFVALDSILKESSLNSQHDDDDDKKDETKDSNCITADSLKEIRRRLKKLNNETDLYKDDEHKMLEQNCKSLELKRNRERDTTSDDWLNRRKSYGFEKMHHQPTETFGGIESSTDSGLGRSSDLSSNWSPTVDTQRTIITFGDRTKPATTSISLFSNPISQDTAKPVPMRRSTEKKEELKRHSIAVDESRYVDDQYRSSNDRKISLVNLNIERPSSNEGFLDDNRRHKKVEFCKTEIHFAADSGRVNIVETDGKPPPTSNFRRRKRTPGAYIDETESIFNEESRNSESPLMEIGQSNVTTTIGNVFGTSRDDDTDDGTSEDSSLRGILKNKVMKPKPYHLGENMDANLWGIRLKPVENQHAKWRHSADFDSVVTKKSSIDDTLEMELEFKNLVKAIDDTPSQYQSTVTNNNGYSTKINLSATPTSHQTASSTNKDTFAPSSSSLLSSAHKSSTFTSFTDSRATNGNETFKDKDQQQPRGHKISIDLKLPHPSSIDTIMDELKSTSLIIKTMKSTSYFDDAMRHLEQESPLIRTSSLRLNQDSLPKSSSTSMMYRKQQQYQPEKAQRVKYSSSLDGDHGILDSHNREDDFGFLNGFLEENRKFQLSIAEKERKSPQQQRDIYKPIAAPRLKKIMNPNIQLSQQLSQLKHLYDNANDSDDNAKADEEVKSYLGKHDEERSSELSGSWSRVRVKKIASAFQSSLENTEKWPKVPLTSLYEHSTSKTIEASPRTSLIQIGTDNNKSHNNLYSNVTTSNKPQENSVKVNIQNFETRSPALSRNNSLRIKKDDTSTQQKLSTGTRQLREHELTYFGVQSNKPTTTTDSKTFAHLSTSKLLSSTSSSTIINSSLKSSFTNPIVQQSVIAVNHQKQISEKPDLIMHHNHQPSTPELTTSEKKSMLETLDSCIDETKNLEPLYENLYHNQKSKYDRKTDLARDEKILSELTRAADEIMNTCKEMYHADSEEKRRKSLLGNNTTCLETISEGRQPQRGAIVESQQQKIMKSKGVQVSRNFEDSLRRYNPAPQRTSSQSSLDSLPRNSKVSSLSSTASRSKTKTTKSSESNVSTTMSSSKSSTSKKRENGFNSDGSKNRIQRVSSRERMQQSNASSSEDLPNSSSEAPRRPRRTKVLKHKDENGKDEKRTSRLTRSTESSLRRSARGEQHGHSKVSNETKVRSSTTTKSSVLNSLSSTGTHPTAATPTTYVSETVMIPPRRKNYRRRKVIRRNSSLKSKSRTPTKRISRQTRRTQLESCICS</sequence>
<feature type="compositionally biased region" description="Low complexity" evidence="2">
    <location>
        <begin position="1477"/>
        <end position="1486"/>
    </location>
</feature>
<feature type="coiled-coil region" evidence="1">
    <location>
        <begin position="346"/>
        <end position="388"/>
    </location>
</feature>
<feature type="compositionally biased region" description="Basic and acidic residues" evidence="2">
    <location>
        <begin position="1434"/>
        <end position="1445"/>
    </location>
</feature>
<reference evidence="3 4" key="1">
    <citation type="submission" date="2015-04" db="EMBL/GenBank/DDBJ databases">
        <authorList>
            <person name="Syromyatnikov M.Y."/>
            <person name="Popov V.N."/>
        </authorList>
    </citation>
    <scope>NUCLEOTIDE SEQUENCE [LARGE SCALE GENOMIC DNA]</scope>
</reference>
<feature type="region of interest" description="Disordered" evidence="2">
    <location>
        <begin position="410"/>
        <end position="435"/>
    </location>
</feature>
<feature type="compositionally biased region" description="Low complexity" evidence="2">
    <location>
        <begin position="1343"/>
        <end position="1377"/>
    </location>
</feature>
<feature type="region of interest" description="Disordered" evidence="2">
    <location>
        <begin position="464"/>
        <end position="487"/>
    </location>
</feature>
<feature type="region of interest" description="Disordered" evidence="2">
    <location>
        <begin position="1322"/>
        <end position="1502"/>
    </location>
</feature>
<name>A0A1J1INA4_9DIPT</name>
<feature type="compositionally biased region" description="Polar residues" evidence="2">
    <location>
        <begin position="1327"/>
        <end position="1341"/>
    </location>
</feature>
<dbReference type="OrthoDB" id="8197951at2759"/>
<keyword evidence="4" id="KW-1185">Reference proteome</keyword>
<organism evidence="3 4">
    <name type="scientific">Clunio marinus</name>
    <dbReference type="NCBI Taxonomy" id="568069"/>
    <lineage>
        <taxon>Eukaryota</taxon>
        <taxon>Metazoa</taxon>
        <taxon>Ecdysozoa</taxon>
        <taxon>Arthropoda</taxon>
        <taxon>Hexapoda</taxon>
        <taxon>Insecta</taxon>
        <taxon>Pterygota</taxon>
        <taxon>Neoptera</taxon>
        <taxon>Endopterygota</taxon>
        <taxon>Diptera</taxon>
        <taxon>Nematocera</taxon>
        <taxon>Chironomoidea</taxon>
        <taxon>Chironomidae</taxon>
        <taxon>Clunio</taxon>
    </lineage>
</organism>
<feature type="compositionally biased region" description="Polar residues" evidence="2">
    <location>
        <begin position="759"/>
        <end position="773"/>
    </location>
</feature>
<feature type="compositionally biased region" description="Low complexity" evidence="2">
    <location>
        <begin position="1407"/>
        <end position="1421"/>
    </location>
</feature>
<feature type="compositionally biased region" description="Low complexity" evidence="2">
    <location>
        <begin position="746"/>
        <end position="758"/>
    </location>
</feature>
<feature type="compositionally biased region" description="Basic and acidic residues" evidence="2">
    <location>
        <begin position="477"/>
        <end position="487"/>
    </location>
</feature>
<evidence type="ECO:0000256" key="2">
    <source>
        <dbReference type="SAM" id="MobiDB-lite"/>
    </source>
</evidence>
<evidence type="ECO:0000313" key="3">
    <source>
        <dbReference type="EMBL" id="CRL01036.1"/>
    </source>
</evidence>
<feature type="region of interest" description="Disordered" evidence="2">
    <location>
        <begin position="848"/>
        <end position="869"/>
    </location>
</feature>
<evidence type="ECO:0000256" key="1">
    <source>
        <dbReference type="SAM" id="Coils"/>
    </source>
</evidence>
<feature type="region of interest" description="Disordered" evidence="2">
    <location>
        <begin position="727"/>
        <end position="792"/>
    </location>
</feature>
<dbReference type="EMBL" id="CVRI01000055">
    <property type="protein sequence ID" value="CRL01036.1"/>
    <property type="molecule type" value="Genomic_DNA"/>
</dbReference>
<keyword evidence="1" id="KW-0175">Coiled coil</keyword>
<protein>
    <submittedName>
        <fullName evidence="3">CLUMA_CG014241, isoform A</fullName>
    </submittedName>
</protein>
<evidence type="ECO:0000313" key="4">
    <source>
        <dbReference type="Proteomes" id="UP000183832"/>
    </source>
</evidence>